<reference evidence="5 6" key="1">
    <citation type="submission" date="2022-10" db="EMBL/GenBank/DDBJ databases">
        <title>Draft genome sequence of Streptomyces sp. YSPA8.</title>
        <authorList>
            <person name="Moriuchi R."/>
            <person name="Dohra H."/>
            <person name="Yamamura H."/>
            <person name="Kodani S."/>
        </authorList>
    </citation>
    <scope>NUCLEOTIDE SEQUENCE [LARGE SCALE GENOMIC DNA]</scope>
    <source>
        <strain evidence="5 6">YSPA8</strain>
    </source>
</reference>
<feature type="region of interest" description="Disordered" evidence="1">
    <location>
        <begin position="228"/>
        <end position="308"/>
    </location>
</feature>
<dbReference type="RefSeq" id="WP_323446048.1">
    <property type="nucleotide sequence ID" value="NZ_BSBI01000002.1"/>
</dbReference>
<keyword evidence="2" id="KW-0812">Transmembrane</keyword>
<dbReference type="EMBL" id="BSBI01000002">
    <property type="protein sequence ID" value="GLF93977.1"/>
    <property type="molecule type" value="Genomic_DNA"/>
</dbReference>
<protein>
    <recommendedName>
        <fullName evidence="4">Htaa domain-containing protein</fullName>
    </recommendedName>
</protein>
<feature type="region of interest" description="Disordered" evidence="1">
    <location>
        <begin position="478"/>
        <end position="539"/>
    </location>
</feature>
<name>A0ABQ5NUF6_9ACTN</name>
<keyword evidence="6" id="KW-1185">Reference proteome</keyword>
<keyword evidence="2" id="KW-1133">Transmembrane helix</keyword>
<feature type="chain" id="PRO_5046029239" description="Htaa domain-containing protein" evidence="3">
    <location>
        <begin position="35"/>
        <end position="596"/>
    </location>
</feature>
<accession>A0ABQ5NUF6</accession>
<gene>
    <name evidence="5" type="ORF">SYYSPA8_06790</name>
</gene>
<keyword evidence="2" id="KW-0472">Membrane</keyword>
<comment type="caution">
    <text evidence="5">The sequence shown here is derived from an EMBL/GenBank/DDBJ whole genome shotgun (WGS) entry which is preliminary data.</text>
</comment>
<evidence type="ECO:0000256" key="3">
    <source>
        <dbReference type="SAM" id="SignalP"/>
    </source>
</evidence>
<feature type="transmembrane region" description="Helical" evidence="2">
    <location>
        <begin position="564"/>
        <end position="585"/>
    </location>
</feature>
<proteinExistence type="predicted"/>
<dbReference type="Proteomes" id="UP001291653">
    <property type="component" value="Unassembled WGS sequence"/>
</dbReference>
<dbReference type="InterPro" id="IPR007331">
    <property type="entry name" value="Htaa"/>
</dbReference>
<dbReference type="PROSITE" id="PS51318">
    <property type="entry name" value="TAT"/>
    <property type="match status" value="1"/>
</dbReference>
<evidence type="ECO:0000313" key="5">
    <source>
        <dbReference type="EMBL" id="GLF93977.1"/>
    </source>
</evidence>
<evidence type="ECO:0000313" key="6">
    <source>
        <dbReference type="Proteomes" id="UP001291653"/>
    </source>
</evidence>
<evidence type="ECO:0000256" key="2">
    <source>
        <dbReference type="SAM" id="Phobius"/>
    </source>
</evidence>
<feature type="compositionally biased region" description="Basic and acidic residues" evidence="1">
    <location>
        <begin position="253"/>
        <end position="266"/>
    </location>
</feature>
<feature type="domain" description="Htaa" evidence="4">
    <location>
        <begin position="308"/>
        <end position="472"/>
    </location>
</feature>
<feature type="compositionally biased region" description="Acidic residues" evidence="1">
    <location>
        <begin position="267"/>
        <end position="278"/>
    </location>
</feature>
<feature type="region of interest" description="Disordered" evidence="1">
    <location>
        <begin position="34"/>
        <end position="71"/>
    </location>
</feature>
<keyword evidence="3" id="KW-0732">Signal</keyword>
<dbReference type="InterPro" id="IPR006311">
    <property type="entry name" value="TAT_signal"/>
</dbReference>
<organism evidence="5 6">
    <name type="scientific">Streptomyces yaizuensis</name>
    <dbReference type="NCBI Taxonomy" id="2989713"/>
    <lineage>
        <taxon>Bacteria</taxon>
        <taxon>Bacillati</taxon>
        <taxon>Actinomycetota</taxon>
        <taxon>Actinomycetes</taxon>
        <taxon>Kitasatosporales</taxon>
        <taxon>Streptomycetaceae</taxon>
        <taxon>Streptomyces</taxon>
    </lineage>
</organism>
<evidence type="ECO:0000259" key="4">
    <source>
        <dbReference type="Pfam" id="PF04213"/>
    </source>
</evidence>
<feature type="domain" description="Htaa" evidence="4">
    <location>
        <begin position="80"/>
        <end position="231"/>
    </location>
</feature>
<evidence type="ECO:0000256" key="1">
    <source>
        <dbReference type="SAM" id="MobiDB-lite"/>
    </source>
</evidence>
<sequence length="596" mass="57954">MSAPASRRRAALAAAVTTTVAALGAGALALPASAAGEGDDRSAASASPSGSGSGSGSGVATASGSGAGGRPAGGSLGLVDGTLEWGFKESFRTYVGAGGITVRDGARQAERNGAFTFTGGTGAYDLGGTHATRTAFQGTVDFTTSRFALSLGDVKVITKGESGTIEADVTVDGEKQDDITVATLDLAGKSRAGKGEGGAMTFTAVPAKLTAQGGAAFRYPAGEALDPATFSFKAGPATGPTDPDPDPGPSNEPSKEPSGKPSKDPSEEPSQEPSEDSSGDTSGKSGKPGGGGTQAERSGDQASGQLADGNLHWGVSTRFRSYVTGPIAKGKAELSGGAVKSGEGYRFPKAQGTFDARKKSLNAAFDGSVRFLGHKNPAGKWILDLQMSGFEIRVNGTRGMLITDVSTTSRSTEKVTVHKDLEIATVKIPSGGLRVTDQVVQVNGAEAVLTQAGTKAFDGGYQAGEKLDDVSFAVSLDKKAPLPPQSSGGSTGGDGGTGTTGTTGGTGTTGSTGTTGGTVGGGTVGGGTGGTGGTGGSVGGGTADTGSAATTGGSLAATGAGLPAGALIGLSAAVVAAGAGVVLVVRRRGTATATES</sequence>
<feature type="signal peptide" evidence="3">
    <location>
        <begin position="1"/>
        <end position="34"/>
    </location>
</feature>
<feature type="compositionally biased region" description="Gly residues" evidence="1">
    <location>
        <begin position="489"/>
        <end position="539"/>
    </location>
</feature>
<dbReference type="Pfam" id="PF04213">
    <property type="entry name" value="HtaA"/>
    <property type="match status" value="2"/>
</dbReference>